<dbReference type="EMBL" id="AY701528">
    <property type="protein sequence ID" value="AAW34144.1"/>
    <property type="molecule type" value="Genomic_DNA"/>
</dbReference>
<reference evidence="1" key="1">
    <citation type="journal article" date="2005" name="Antimicrob. Agents Chemother.">
        <title>Mosaic structure of a multiple-drug-resistant, conjugative plasmid from Campylobacter jejuni.</title>
        <authorList>
            <person name="Nirdnoy W."/>
            <person name="Mason C.J."/>
            <person name="Guerry P."/>
        </authorList>
    </citation>
    <scope>NUCLEOTIDE SEQUENCE</scope>
    <source>
        <strain evidence="1">CG8245</strain>
        <plasmid evidence="1">pCG8245</plasmid>
    </source>
</reference>
<protein>
    <submittedName>
        <fullName evidence="1">Uncharacterized protein</fullName>
    </submittedName>
</protein>
<proteinExistence type="predicted"/>
<accession>Q4VRA0</accession>
<dbReference type="AlphaFoldDB" id="Q4VRA0"/>
<name>Q4VRA0_CAMJU</name>
<geneLocation type="plasmid" evidence="1">
    <name>pCG8245</name>
</geneLocation>
<keyword evidence="1" id="KW-0614">Plasmid</keyword>
<organism evidence="1">
    <name type="scientific">Campylobacter jejuni</name>
    <dbReference type="NCBI Taxonomy" id="197"/>
    <lineage>
        <taxon>Bacteria</taxon>
        <taxon>Pseudomonadati</taxon>
        <taxon>Campylobacterota</taxon>
        <taxon>Epsilonproteobacteria</taxon>
        <taxon>Campylobacterales</taxon>
        <taxon>Campylobacteraceae</taxon>
        <taxon>Campylobacter</taxon>
    </lineage>
</organism>
<sequence>MPTIKDALDIIGKLTLADPHKYQEREWGKTSISIALELALDAVLSVVEE</sequence>
<evidence type="ECO:0000313" key="1">
    <source>
        <dbReference type="EMBL" id="AAW34144.1"/>
    </source>
</evidence>